<evidence type="ECO:0000313" key="2">
    <source>
        <dbReference type="EMBL" id="WUV48314.1"/>
    </source>
</evidence>
<evidence type="ECO:0000313" key="3">
    <source>
        <dbReference type="Proteomes" id="UP001432062"/>
    </source>
</evidence>
<accession>A0ABZ1YYF9</accession>
<proteinExistence type="predicted"/>
<evidence type="ECO:0000256" key="1">
    <source>
        <dbReference type="SAM" id="SignalP"/>
    </source>
</evidence>
<keyword evidence="1" id="KW-0732">Signal</keyword>
<dbReference type="Proteomes" id="UP001432062">
    <property type="component" value="Chromosome"/>
</dbReference>
<organism evidence="2 3">
    <name type="scientific">Nocardia vinacea</name>
    <dbReference type="NCBI Taxonomy" id="96468"/>
    <lineage>
        <taxon>Bacteria</taxon>
        <taxon>Bacillati</taxon>
        <taxon>Actinomycetota</taxon>
        <taxon>Actinomycetes</taxon>
        <taxon>Mycobacteriales</taxon>
        <taxon>Nocardiaceae</taxon>
        <taxon>Nocardia</taxon>
    </lineage>
</organism>
<protein>
    <recommendedName>
        <fullName evidence="4">Secreted protein</fullName>
    </recommendedName>
</protein>
<reference evidence="2" key="1">
    <citation type="submission" date="2022-10" db="EMBL/GenBank/DDBJ databases">
        <title>The complete genomes of actinobacterial strains from the NBC collection.</title>
        <authorList>
            <person name="Joergensen T.S."/>
            <person name="Alvarez Arevalo M."/>
            <person name="Sterndorff E.B."/>
            <person name="Faurdal D."/>
            <person name="Vuksanovic O."/>
            <person name="Mourched A.-S."/>
            <person name="Charusanti P."/>
            <person name="Shaw S."/>
            <person name="Blin K."/>
            <person name="Weber T."/>
        </authorList>
    </citation>
    <scope>NUCLEOTIDE SEQUENCE</scope>
    <source>
        <strain evidence="2">NBC_01482</strain>
    </source>
</reference>
<dbReference type="EMBL" id="CP109441">
    <property type="protein sequence ID" value="WUV48314.1"/>
    <property type="molecule type" value="Genomic_DNA"/>
</dbReference>
<sequence>MRASTLVIAGAMASTVTLLGTGTAAAQPRNTITEDGVYLVGVDIFPGTWEGQGTPDPAVGCDWRRLRKVEGDNTDQHYIINNDFTRNRPVRAEIAPTDVAFKTVNCGAWHMLPPSTGSFGG</sequence>
<gene>
    <name evidence="2" type="ORF">OG563_09030</name>
</gene>
<name>A0ABZ1YYF9_9NOCA</name>
<dbReference type="RefSeq" id="WP_327101342.1">
    <property type="nucleotide sequence ID" value="NZ_CP109149.1"/>
</dbReference>
<evidence type="ECO:0008006" key="4">
    <source>
        <dbReference type="Google" id="ProtNLM"/>
    </source>
</evidence>
<feature type="signal peptide" evidence="1">
    <location>
        <begin position="1"/>
        <end position="26"/>
    </location>
</feature>
<keyword evidence="3" id="KW-1185">Reference proteome</keyword>
<feature type="chain" id="PRO_5047550380" description="Secreted protein" evidence="1">
    <location>
        <begin position="27"/>
        <end position="121"/>
    </location>
</feature>